<dbReference type="InterPro" id="IPR029055">
    <property type="entry name" value="Ntn_hydrolases_N"/>
</dbReference>
<evidence type="ECO:0000313" key="32">
    <source>
        <dbReference type="Proteomes" id="UP000283981"/>
    </source>
</evidence>
<dbReference type="EMBL" id="JAQMLA010000185">
    <property type="protein sequence ID" value="MDB8689004.1"/>
    <property type="molecule type" value="Genomic_DNA"/>
</dbReference>
<evidence type="ECO:0000313" key="31">
    <source>
        <dbReference type="Proteomes" id="UP000283834"/>
    </source>
</evidence>
<evidence type="ECO:0000256" key="6">
    <source>
        <dbReference type="ARBA" id="ARBA00044804"/>
    </source>
</evidence>
<dbReference type="Proteomes" id="UP000235093">
    <property type="component" value="Unassembled WGS sequence"/>
</dbReference>
<dbReference type="EMBL" id="QSIR01000078">
    <property type="protein sequence ID" value="RHC98256.1"/>
    <property type="molecule type" value="Genomic_DNA"/>
</dbReference>
<dbReference type="CDD" id="cd00542">
    <property type="entry name" value="Ntn_PVA"/>
    <property type="match status" value="1"/>
</dbReference>
<evidence type="ECO:0000313" key="25">
    <source>
        <dbReference type="EMBL" id="RHG13271.1"/>
    </source>
</evidence>
<sequence length="325" mass="36762">MCTAATYKTKDFYFGRTLDYEFSYGDQIVITPRNYSFHFRHVGDMEHHYAIIGMAHVAEDYPLYYDAMNEKGVAMAGLNFVGNAAYSEVQSNVENIAQFEFISWILSQCASLVEVRELLDRINIVNTPFSEQLPLAQLHWIISDENESITVESMSDGLHIYDNPVGVLTNNPPFPQQMFQLNNYMYLSPKQPENTFCENLALDAYSRGMGGLGLPGDLSSSSRFVRVAFTKVNAISGESEAESVSQFFHILGSVDQQRGCCEVADGKCEITLYTSCCNVAKGIYYYNTYENHQISAVDMHVENLDNNKLICYPVIQGERINYQNK</sequence>
<protein>
    <recommendedName>
        <fullName evidence="5">choloylglycine hydrolase</fullName>
        <ecNumber evidence="5">3.5.1.24</ecNumber>
    </recommendedName>
    <alternativeName>
        <fullName evidence="6">Bile salt hydrolase</fullName>
    </alternativeName>
    <alternativeName>
        <fullName evidence="7">Choloylglycine hydrolase</fullName>
    </alternativeName>
</protein>
<dbReference type="Proteomes" id="UP000283981">
    <property type="component" value="Unassembled WGS sequence"/>
</dbReference>
<dbReference type="Proteomes" id="UP001297370">
    <property type="component" value="Unassembled WGS sequence"/>
</dbReference>
<dbReference type="Proteomes" id="UP000284472">
    <property type="component" value="Unassembled WGS sequence"/>
</dbReference>
<evidence type="ECO:0000313" key="27">
    <source>
        <dbReference type="EMBL" id="RHJ06506.1"/>
    </source>
</evidence>
<evidence type="ECO:0000313" key="14">
    <source>
        <dbReference type="EMBL" id="MCZ0688402.1"/>
    </source>
</evidence>
<dbReference type="Proteomes" id="UP001076974">
    <property type="component" value="Unassembled WGS sequence"/>
</dbReference>
<evidence type="ECO:0000313" key="24">
    <source>
        <dbReference type="EMBL" id="RHC98256.1"/>
    </source>
</evidence>
<evidence type="ECO:0000256" key="7">
    <source>
        <dbReference type="ARBA" id="ARBA00044806"/>
    </source>
</evidence>
<reference evidence="30 31" key="2">
    <citation type="submission" date="2018-08" db="EMBL/GenBank/DDBJ databases">
        <title>A genome reference for cultivated species of the human gut microbiota.</title>
        <authorList>
            <person name="Zou Y."/>
            <person name="Xue W."/>
            <person name="Luo G."/>
        </authorList>
    </citation>
    <scope>NUCLEOTIDE SEQUENCE [LARGE SCALE GENOMIC DNA]</scope>
    <source>
        <strain evidence="23 31">AF19-16AC</strain>
        <strain evidence="22 37">AF27-4BH</strain>
        <strain evidence="28 35">AF33-12</strain>
        <strain evidence="27 33">AM12-54</strain>
        <strain evidence="26 32">AM21-18</strain>
        <strain evidence="25 36">AM22-7AC</strain>
        <strain evidence="24 34">AM32-6</strain>
        <strain evidence="21 30">TF01-20-2</strain>
    </source>
</reference>
<dbReference type="Proteomes" id="UP001296581">
    <property type="component" value="Unassembled WGS sequence"/>
</dbReference>
<reference evidence="14" key="6">
    <citation type="submission" date="2022-11" db="EMBL/GenBank/DDBJ databases">
        <title>Temperate bacteriophages infecting mucin-degrading bacterium Ruminococcus gnavus from the human gut.</title>
        <authorList>
            <person name="Buttimer C."/>
        </authorList>
    </citation>
    <scope>NUCLEOTIDE SEQUENCE</scope>
    <source>
        <strain evidence="13">CCUG 49994</strain>
        <strain evidence="14">CCUG 52279</strain>
    </source>
</reference>
<dbReference type="EMBL" id="QSSX01000146">
    <property type="protein sequence ID" value="RGM12819.1"/>
    <property type="molecule type" value="Genomic_DNA"/>
</dbReference>
<keyword evidence="3 14" id="KW-0378">Hydrolase</keyword>
<dbReference type="EMBL" id="QRLN01000042">
    <property type="protein sequence ID" value="RHJ06506.1"/>
    <property type="molecule type" value="Genomic_DNA"/>
</dbReference>
<evidence type="ECO:0000313" key="30">
    <source>
        <dbReference type="Proteomes" id="UP000260808"/>
    </source>
</evidence>
<evidence type="ECO:0000313" key="35">
    <source>
        <dbReference type="Proteomes" id="UP000285610"/>
    </source>
</evidence>
<dbReference type="InterPro" id="IPR047711">
    <property type="entry name" value="CBAH"/>
</dbReference>
<gene>
    <name evidence="14" type="primary">bsh</name>
    <name evidence="20" type="ORF">CDL23_14410</name>
    <name evidence="27" type="ORF">DW142_15465</name>
    <name evidence="26" type="ORF">DW243_18855</name>
    <name evidence="25" type="ORF">DW270_16475</name>
    <name evidence="24" type="ORF">DW812_18830</name>
    <name evidence="23" type="ORF">DWX36_17325</name>
    <name evidence="22" type="ORF">DWY88_18800</name>
    <name evidence="28" type="ORF">DWZ50_20670</name>
    <name evidence="21" type="ORF">DXC31_18940</name>
    <name evidence="19" type="ORF">G4981_15765</name>
    <name evidence="18" type="ORF">G4993_17785</name>
    <name evidence="12" type="ORF">LIQ08_18995</name>
    <name evidence="11" type="ORF">LIQ10_19200</name>
    <name evidence="17" type="ORF">O4N78_16635</name>
    <name evidence="14" type="ORF">OZZ16_00470</name>
    <name evidence="13" type="ORF">OZZ17_07370</name>
    <name evidence="16" type="ORF">PNU63_16970</name>
    <name evidence="15" type="ORF">PNW85_20665</name>
</gene>
<comment type="caution">
    <text evidence="14">The sequence shown here is derived from an EMBL/GenBank/DDBJ whole genome shotgun (WGS) entry which is preliminary data.</text>
</comment>
<evidence type="ECO:0000313" key="21">
    <source>
        <dbReference type="EMBL" id="RGM12819.1"/>
    </source>
</evidence>
<evidence type="ECO:0000313" key="37">
    <source>
        <dbReference type="Proteomes" id="UP000286137"/>
    </source>
</evidence>
<dbReference type="EMBL" id="JAPZEG010000047">
    <property type="protein sequence ID" value="MDE1205146.1"/>
    <property type="molecule type" value="Genomic_DNA"/>
</dbReference>
<dbReference type="Proteomes" id="UP001079535">
    <property type="component" value="Unassembled WGS sequence"/>
</dbReference>
<evidence type="ECO:0000313" key="20">
    <source>
        <dbReference type="EMBL" id="PLT71814.1"/>
    </source>
</evidence>
<evidence type="ECO:0000256" key="9">
    <source>
        <dbReference type="ARBA" id="ARBA00048897"/>
    </source>
</evidence>
<dbReference type="EMBL" id="NIHT01000029">
    <property type="protein sequence ID" value="PLT71814.1"/>
    <property type="molecule type" value="Genomic_DNA"/>
</dbReference>
<evidence type="ECO:0000313" key="23">
    <source>
        <dbReference type="EMBL" id="RGT34668.1"/>
    </source>
</evidence>
<comment type="similarity">
    <text evidence="2">Belongs to the peptidase C59 family.</text>
</comment>
<dbReference type="PANTHER" id="PTHR35527">
    <property type="entry name" value="CHOLOYLGLYCINE HYDROLASE"/>
    <property type="match status" value="1"/>
</dbReference>
<evidence type="ECO:0000256" key="5">
    <source>
        <dbReference type="ARBA" id="ARBA00044769"/>
    </source>
</evidence>
<dbReference type="Proteomes" id="UP001296580">
    <property type="component" value="Unassembled WGS sequence"/>
</dbReference>
<dbReference type="Gene3D" id="3.60.60.10">
    <property type="entry name" value="Penicillin V Acylase, Chain A"/>
    <property type="match status" value="1"/>
</dbReference>
<dbReference type="Proteomes" id="UP001149331">
    <property type="component" value="Unassembled WGS sequence"/>
</dbReference>
<dbReference type="AlphaFoldDB" id="A0A2N5NEG8"/>
<evidence type="ECO:0000313" key="15">
    <source>
        <dbReference type="EMBL" id="MDB8689004.1"/>
    </source>
</evidence>
<dbReference type="Proteomes" id="UP000285697">
    <property type="component" value="Unassembled WGS sequence"/>
</dbReference>
<comment type="catalytic activity">
    <reaction evidence="8">
        <text>cholate + taurine = taurocholate + H2O</text>
        <dbReference type="Rhea" id="RHEA:47108"/>
        <dbReference type="ChEBI" id="CHEBI:15377"/>
        <dbReference type="ChEBI" id="CHEBI:29747"/>
        <dbReference type="ChEBI" id="CHEBI:36257"/>
        <dbReference type="ChEBI" id="CHEBI:507393"/>
    </reaction>
    <physiologicalReaction direction="right-to-left" evidence="8">
        <dbReference type="Rhea" id="RHEA:47110"/>
    </physiologicalReaction>
</comment>
<proteinExistence type="inferred from homology"/>
<evidence type="ECO:0000256" key="4">
    <source>
        <dbReference type="ARBA" id="ARBA00023098"/>
    </source>
</evidence>
<evidence type="ECO:0000313" key="17">
    <source>
        <dbReference type="EMBL" id="MDE1205146.1"/>
    </source>
</evidence>
<dbReference type="EMBL" id="JAPRBD010000001">
    <property type="protein sequence ID" value="MCZ0688402.1"/>
    <property type="molecule type" value="Genomic_DNA"/>
</dbReference>
<dbReference type="EMBL" id="QRIS01000099">
    <property type="protein sequence ID" value="RHG76716.1"/>
    <property type="molecule type" value="Genomic_DNA"/>
</dbReference>
<evidence type="ECO:0000313" key="28">
    <source>
        <dbReference type="EMBL" id="RHM66222.1"/>
    </source>
</evidence>
<dbReference type="Pfam" id="PF02275">
    <property type="entry name" value="CBAH"/>
    <property type="match status" value="1"/>
</dbReference>
<keyword evidence="4" id="KW-0443">Lipid metabolism</keyword>
<reference evidence="18" key="3">
    <citation type="journal article" date="2020" name="Cell Host Microbe">
        <title>Functional and Genomic Variation between Human-Derived Isolates of Lachnospiraceae Reveals Inter- and Intra-Species Diversity.</title>
        <authorList>
            <person name="Sorbara M.T."/>
            <person name="Littmann E.R."/>
            <person name="Fontana E."/>
            <person name="Moody T.U."/>
            <person name="Kohout C.E."/>
            <person name="Gjonbalaj M."/>
            <person name="Eaton V."/>
            <person name="Seok R."/>
            <person name="Leiner I.M."/>
            <person name="Pamer E.G."/>
        </authorList>
    </citation>
    <scope>NUCLEOTIDE SEQUENCE</scope>
    <source>
        <strain evidence="19">MSK.11.9</strain>
        <strain evidence="18">MSK.15.32</strain>
    </source>
</reference>
<evidence type="ECO:0000256" key="3">
    <source>
        <dbReference type="ARBA" id="ARBA00022801"/>
    </source>
</evidence>
<organism evidence="14 38">
    <name type="scientific">Mediterraneibacter gnavus</name>
    <name type="common">Ruminococcus gnavus</name>
    <dbReference type="NCBI Taxonomy" id="33038"/>
    <lineage>
        <taxon>Bacteria</taxon>
        <taxon>Bacillati</taxon>
        <taxon>Bacillota</taxon>
        <taxon>Clostridia</taxon>
        <taxon>Lachnospirales</taxon>
        <taxon>Lachnospiraceae</taxon>
        <taxon>Mediterraneibacter</taxon>
    </lineage>
</organism>
<dbReference type="EMBL" id="JAJBOM010000076">
    <property type="protein sequence ID" value="MCB5621196.1"/>
    <property type="molecule type" value="Genomic_DNA"/>
</dbReference>
<evidence type="ECO:0000259" key="10">
    <source>
        <dbReference type="Pfam" id="PF02275"/>
    </source>
</evidence>
<dbReference type="EMBL" id="QRQE01000146">
    <property type="protein sequence ID" value="RHM66222.1"/>
    <property type="molecule type" value="Genomic_DNA"/>
</dbReference>
<reference evidence="11" key="5">
    <citation type="submission" date="2021-10" db="EMBL/GenBank/DDBJ databases">
        <title>Collection of gut derived symbiotic bacterial strains cultured from healthy donors.</title>
        <authorList>
            <person name="Lin H."/>
            <person name="Littmann E."/>
            <person name="Claire K."/>
            <person name="Pamer E."/>
        </authorList>
    </citation>
    <scope>NUCLEOTIDE SEQUENCE</scope>
    <source>
        <strain evidence="12">MSK.23.18</strain>
        <strain evidence="11">MSK.23.4</strain>
    </source>
</reference>
<dbReference type="Proteomes" id="UP001212160">
    <property type="component" value="Unassembled WGS sequence"/>
</dbReference>
<dbReference type="Proteomes" id="UP000283992">
    <property type="component" value="Unassembled WGS sequence"/>
</dbReference>
<dbReference type="Proteomes" id="UP000260808">
    <property type="component" value="Unassembled WGS sequence"/>
</dbReference>
<evidence type="ECO:0000313" key="19">
    <source>
        <dbReference type="EMBL" id="NSI66683.1"/>
    </source>
</evidence>
<dbReference type="GeneID" id="75054649"/>
<dbReference type="EMBL" id="QRIA01000053">
    <property type="protein sequence ID" value="RHG13271.1"/>
    <property type="molecule type" value="Genomic_DNA"/>
</dbReference>
<dbReference type="EMBL" id="JAAIRY010000071">
    <property type="protein sequence ID" value="NSI66683.1"/>
    <property type="molecule type" value="Genomic_DNA"/>
</dbReference>
<dbReference type="NCBIfam" id="NF038245">
    <property type="entry name" value="bile_salt_hydro"/>
    <property type="match status" value="1"/>
</dbReference>
<evidence type="ECO:0000313" key="12">
    <source>
        <dbReference type="EMBL" id="MCB5621196.1"/>
    </source>
</evidence>
<evidence type="ECO:0000313" key="36">
    <source>
        <dbReference type="Proteomes" id="UP000285697"/>
    </source>
</evidence>
<reference evidence="20 29" key="1">
    <citation type="journal article" date="2017" name="Genome Med.">
        <title>A novel Ruminococcus gnavus clade enriched in inflammatory bowel disease patients.</title>
        <authorList>
            <person name="Hall A.B."/>
            <person name="Yassour M."/>
            <person name="Sauk J."/>
            <person name="Garner A."/>
            <person name="Jiang X."/>
            <person name="Arthur T."/>
            <person name="Lagoudas G.K."/>
            <person name="Vatanen T."/>
            <person name="Fornelos N."/>
            <person name="Wilson R."/>
            <person name="Bertha M."/>
            <person name="Cohen M."/>
            <person name="Garber J."/>
            <person name="Khalili H."/>
            <person name="Gevers D."/>
            <person name="Ananthakrishnan A.N."/>
            <person name="Kugathasan S."/>
            <person name="Lander E.S."/>
            <person name="Blainey P."/>
            <person name="Vlamakis H."/>
            <person name="Xavier R.J."/>
            <person name="Huttenhower C."/>
        </authorList>
    </citation>
    <scope>NUCLEOTIDE SEQUENCE [LARGE SCALE GENOMIC DNA]</scope>
    <source>
        <strain evidence="20 29">RJX1125</strain>
    </source>
</reference>
<dbReference type="GO" id="GO:0006629">
    <property type="term" value="P:lipid metabolic process"/>
    <property type="evidence" value="ECO:0007669"/>
    <property type="project" value="UniProtKB-KW"/>
</dbReference>
<dbReference type="InterPro" id="IPR029132">
    <property type="entry name" value="CBAH/NAAA_C"/>
</dbReference>
<dbReference type="EMBL" id="JAAIRV010000093">
    <property type="protein sequence ID" value="NSI60200.1"/>
    <property type="molecule type" value="Genomic_DNA"/>
</dbReference>
<evidence type="ECO:0000256" key="1">
    <source>
        <dbReference type="ARBA" id="ARBA00004860"/>
    </source>
</evidence>
<dbReference type="Proteomes" id="UP001211731">
    <property type="component" value="Unassembled WGS sequence"/>
</dbReference>
<evidence type="ECO:0000256" key="8">
    <source>
        <dbReference type="ARBA" id="ARBA00047285"/>
    </source>
</evidence>
<dbReference type="InterPro" id="IPR052193">
    <property type="entry name" value="Peptidase_C59"/>
</dbReference>
<dbReference type="EMBL" id="QRTJ01000110">
    <property type="protein sequence ID" value="RGQ56250.1"/>
    <property type="molecule type" value="Genomic_DNA"/>
</dbReference>
<evidence type="ECO:0000313" key="34">
    <source>
        <dbReference type="Proteomes" id="UP000284472"/>
    </source>
</evidence>
<reference evidence="17" key="7">
    <citation type="submission" date="2022-12" db="EMBL/GenBank/DDBJ databases">
        <title>Genome of R. gnavus strain RSHDN_120.</title>
        <authorList>
            <person name="Abdugheni R."/>
        </authorList>
    </citation>
    <scope>NUCLEOTIDE SEQUENCE</scope>
    <source>
        <strain evidence="17">RSHDN_120</strain>
    </source>
</reference>
<comment type="pathway">
    <text evidence="1">Lipid metabolism; bile acid biosynthesis.</text>
</comment>
<dbReference type="Proteomes" id="UP000283834">
    <property type="component" value="Unassembled WGS sequence"/>
</dbReference>
<accession>A0A2N5NEG8</accession>
<dbReference type="EC" id="3.5.1.24" evidence="5"/>
<dbReference type="PANTHER" id="PTHR35527:SF2">
    <property type="entry name" value="HYDROLASE"/>
    <property type="match status" value="1"/>
</dbReference>
<evidence type="ECO:0000313" key="13">
    <source>
        <dbReference type="EMBL" id="MCZ0667363.1"/>
    </source>
</evidence>
<dbReference type="EMBL" id="JAPRAY010000009">
    <property type="protein sequence ID" value="MCZ0667363.1"/>
    <property type="molecule type" value="Genomic_DNA"/>
</dbReference>
<evidence type="ECO:0000313" key="11">
    <source>
        <dbReference type="EMBL" id="MCB5495822.1"/>
    </source>
</evidence>
<evidence type="ECO:0000313" key="33">
    <source>
        <dbReference type="Proteomes" id="UP000283992"/>
    </source>
</evidence>
<evidence type="ECO:0000313" key="22">
    <source>
        <dbReference type="EMBL" id="RGQ56250.1"/>
    </source>
</evidence>
<evidence type="ECO:0000256" key="2">
    <source>
        <dbReference type="ARBA" id="ARBA00006625"/>
    </source>
</evidence>
<comment type="catalytic activity">
    <reaction evidence="9">
        <text>taurodeoxycholate + H2O = deoxycholate + taurine</text>
        <dbReference type="Rhea" id="RHEA:47556"/>
        <dbReference type="ChEBI" id="CHEBI:15377"/>
        <dbReference type="ChEBI" id="CHEBI:23614"/>
        <dbReference type="ChEBI" id="CHEBI:36261"/>
        <dbReference type="ChEBI" id="CHEBI:507393"/>
    </reaction>
    <physiologicalReaction direction="left-to-right" evidence="9">
        <dbReference type="Rhea" id="RHEA:47557"/>
    </physiologicalReaction>
</comment>
<reference evidence="15" key="8">
    <citation type="submission" date="2023-01" db="EMBL/GenBank/DDBJ databases">
        <title>Human gut microbiome strain richness.</title>
        <authorList>
            <person name="Chen-Liaw A."/>
        </authorList>
    </citation>
    <scope>NUCLEOTIDE SEQUENCE</scope>
    <source>
        <strain evidence="16">1001217st1_A9_1001217B_191108</strain>
        <strain evidence="15">RTP21484st1_H11_RTP21484_190118</strain>
    </source>
</reference>
<dbReference type="SMR" id="A0A2N5NEG8"/>
<dbReference type="Proteomes" id="UP001297422">
    <property type="component" value="Unassembled WGS sequence"/>
</dbReference>
<feature type="domain" description="Choloylglycine hydrolase/NAAA C-terminal" evidence="10">
    <location>
        <begin position="2"/>
        <end position="312"/>
    </location>
</feature>
<evidence type="ECO:0000313" key="18">
    <source>
        <dbReference type="EMBL" id="NSI60200.1"/>
    </source>
</evidence>
<evidence type="ECO:0000313" key="29">
    <source>
        <dbReference type="Proteomes" id="UP000235093"/>
    </source>
</evidence>
<reference evidence="18" key="4">
    <citation type="submission" date="2020-02" db="EMBL/GenBank/DDBJ databases">
        <authorList>
            <person name="Littmann E."/>
            <person name="Sorbara M."/>
        </authorList>
    </citation>
    <scope>NUCLEOTIDE SEQUENCE</scope>
    <source>
        <strain evidence="19">MSK.11.9</strain>
        <strain evidence="18">MSK.15.32</strain>
    </source>
</reference>
<evidence type="ECO:0000313" key="26">
    <source>
        <dbReference type="EMBL" id="RHG76716.1"/>
    </source>
</evidence>
<dbReference type="EMBL" id="JAJBNC010000079">
    <property type="protein sequence ID" value="MCB5495822.1"/>
    <property type="molecule type" value="Genomic_DNA"/>
</dbReference>
<dbReference type="SUPFAM" id="SSF56235">
    <property type="entry name" value="N-terminal nucleophile aminohydrolases (Ntn hydrolases)"/>
    <property type="match status" value="1"/>
</dbReference>
<dbReference type="Proteomes" id="UP000286137">
    <property type="component" value="Unassembled WGS sequence"/>
</dbReference>
<evidence type="ECO:0000313" key="38">
    <source>
        <dbReference type="Proteomes" id="UP001076974"/>
    </source>
</evidence>
<evidence type="ECO:0000313" key="16">
    <source>
        <dbReference type="EMBL" id="MDB8740439.1"/>
    </source>
</evidence>
<dbReference type="GO" id="GO:0045302">
    <property type="term" value="F:choloylglycine hydrolase activity"/>
    <property type="evidence" value="ECO:0007669"/>
    <property type="project" value="UniProtKB-EC"/>
</dbReference>
<name>A0A2N5NEG8_MEDGN</name>
<dbReference type="EMBL" id="QRWQ01000047">
    <property type="protein sequence ID" value="RGT34668.1"/>
    <property type="molecule type" value="Genomic_DNA"/>
</dbReference>
<dbReference type="Proteomes" id="UP000285610">
    <property type="component" value="Unassembled WGS sequence"/>
</dbReference>
<dbReference type="EMBL" id="JAQMLR010000041">
    <property type="protein sequence ID" value="MDB8740439.1"/>
    <property type="molecule type" value="Genomic_DNA"/>
</dbReference>
<dbReference type="RefSeq" id="WP_004614568.1">
    <property type="nucleotide sequence ID" value="NZ_AP031446.1"/>
</dbReference>